<accession>A0ABR2WP33</accession>
<proteinExistence type="predicted"/>
<protein>
    <submittedName>
        <fullName evidence="3">Uncharacterized protein</fullName>
    </submittedName>
</protein>
<dbReference type="EMBL" id="JASJQH010000685">
    <property type="protein sequence ID" value="KAK9763268.1"/>
    <property type="molecule type" value="Genomic_DNA"/>
</dbReference>
<gene>
    <name evidence="3" type="ORF">K7432_010213</name>
</gene>
<evidence type="ECO:0000256" key="2">
    <source>
        <dbReference type="SAM" id="Phobius"/>
    </source>
</evidence>
<feature type="region of interest" description="Disordered" evidence="1">
    <location>
        <begin position="1"/>
        <end position="37"/>
    </location>
</feature>
<organism evidence="3 4">
    <name type="scientific">Basidiobolus ranarum</name>
    <dbReference type="NCBI Taxonomy" id="34480"/>
    <lineage>
        <taxon>Eukaryota</taxon>
        <taxon>Fungi</taxon>
        <taxon>Fungi incertae sedis</taxon>
        <taxon>Zoopagomycota</taxon>
        <taxon>Entomophthoromycotina</taxon>
        <taxon>Basidiobolomycetes</taxon>
        <taxon>Basidiobolales</taxon>
        <taxon>Basidiobolaceae</taxon>
        <taxon>Basidiobolus</taxon>
    </lineage>
</organism>
<feature type="transmembrane region" description="Helical" evidence="2">
    <location>
        <begin position="39"/>
        <end position="57"/>
    </location>
</feature>
<evidence type="ECO:0000313" key="4">
    <source>
        <dbReference type="Proteomes" id="UP001479436"/>
    </source>
</evidence>
<dbReference type="Proteomes" id="UP001479436">
    <property type="component" value="Unassembled WGS sequence"/>
</dbReference>
<keyword evidence="4" id="KW-1185">Reference proteome</keyword>
<evidence type="ECO:0000256" key="1">
    <source>
        <dbReference type="SAM" id="MobiDB-lite"/>
    </source>
</evidence>
<comment type="caution">
    <text evidence="3">The sequence shown here is derived from an EMBL/GenBank/DDBJ whole genome shotgun (WGS) entry which is preliminary data.</text>
</comment>
<evidence type="ECO:0000313" key="3">
    <source>
        <dbReference type="EMBL" id="KAK9763268.1"/>
    </source>
</evidence>
<keyword evidence="2" id="KW-0812">Transmembrane</keyword>
<name>A0ABR2WP33_9FUNG</name>
<keyword evidence="2" id="KW-1133">Transmembrane helix</keyword>
<feature type="compositionally biased region" description="Low complexity" evidence="1">
    <location>
        <begin position="9"/>
        <end position="37"/>
    </location>
</feature>
<keyword evidence="2" id="KW-0472">Membrane</keyword>
<sequence>MQSATSQGTTSPVATSATGSSVSRTSISPSITPNSGTQIATGGILVLVAANAFAFLAQQ</sequence>
<reference evidence="3 4" key="1">
    <citation type="submission" date="2023-04" db="EMBL/GenBank/DDBJ databases">
        <title>Genome of Basidiobolus ranarum AG-B5.</title>
        <authorList>
            <person name="Stajich J.E."/>
            <person name="Carter-House D."/>
            <person name="Gryganskyi A."/>
        </authorList>
    </citation>
    <scope>NUCLEOTIDE SEQUENCE [LARGE SCALE GENOMIC DNA]</scope>
    <source>
        <strain evidence="3 4">AG-B5</strain>
    </source>
</reference>